<evidence type="ECO:0000313" key="2">
    <source>
        <dbReference type="EMBL" id="KAF2121910.1"/>
    </source>
</evidence>
<accession>A0A6A5ZQE0</accession>
<organism evidence="2 3">
    <name type="scientific">Lophiotrema nucula</name>
    <dbReference type="NCBI Taxonomy" id="690887"/>
    <lineage>
        <taxon>Eukaryota</taxon>
        <taxon>Fungi</taxon>
        <taxon>Dikarya</taxon>
        <taxon>Ascomycota</taxon>
        <taxon>Pezizomycotina</taxon>
        <taxon>Dothideomycetes</taxon>
        <taxon>Pleosporomycetidae</taxon>
        <taxon>Pleosporales</taxon>
        <taxon>Lophiotremataceae</taxon>
        <taxon>Lophiotrema</taxon>
    </lineage>
</organism>
<feature type="domain" description="RDRP C-terminal head" evidence="1">
    <location>
        <begin position="2"/>
        <end position="106"/>
    </location>
</feature>
<dbReference type="Pfam" id="PF26253">
    <property type="entry name" value="RdRP_head"/>
    <property type="match status" value="1"/>
</dbReference>
<name>A0A6A5ZQE0_9PLEO</name>
<reference evidence="2" key="1">
    <citation type="journal article" date="2020" name="Stud. Mycol.">
        <title>101 Dothideomycetes genomes: a test case for predicting lifestyles and emergence of pathogens.</title>
        <authorList>
            <person name="Haridas S."/>
            <person name="Albert R."/>
            <person name="Binder M."/>
            <person name="Bloem J."/>
            <person name="Labutti K."/>
            <person name="Salamov A."/>
            <person name="Andreopoulos B."/>
            <person name="Baker S."/>
            <person name="Barry K."/>
            <person name="Bills G."/>
            <person name="Bluhm B."/>
            <person name="Cannon C."/>
            <person name="Castanera R."/>
            <person name="Culley D."/>
            <person name="Daum C."/>
            <person name="Ezra D."/>
            <person name="Gonzalez J."/>
            <person name="Henrissat B."/>
            <person name="Kuo A."/>
            <person name="Liang C."/>
            <person name="Lipzen A."/>
            <person name="Lutzoni F."/>
            <person name="Magnuson J."/>
            <person name="Mondo S."/>
            <person name="Nolan M."/>
            <person name="Ohm R."/>
            <person name="Pangilinan J."/>
            <person name="Park H.-J."/>
            <person name="Ramirez L."/>
            <person name="Alfaro M."/>
            <person name="Sun H."/>
            <person name="Tritt A."/>
            <person name="Yoshinaga Y."/>
            <person name="Zwiers L.-H."/>
            <person name="Turgeon B."/>
            <person name="Goodwin S."/>
            <person name="Spatafora J."/>
            <person name="Crous P."/>
            <person name="Grigoriev I."/>
        </authorList>
    </citation>
    <scope>NUCLEOTIDE SEQUENCE</scope>
    <source>
        <strain evidence="2">CBS 627.86</strain>
    </source>
</reference>
<proteinExistence type="predicted"/>
<keyword evidence="3" id="KW-1185">Reference proteome</keyword>
<protein>
    <recommendedName>
        <fullName evidence="1">RDRP C-terminal head domain-containing protein</fullName>
    </recommendedName>
</protein>
<evidence type="ECO:0000259" key="1">
    <source>
        <dbReference type="Pfam" id="PF26253"/>
    </source>
</evidence>
<dbReference type="OrthoDB" id="6513042at2759"/>
<dbReference type="EMBL" id="ML977311">
    <property type="protein sequence ID" value="KAF2121910.1"/>
    <property type="molecule type" value="Genomic_DNA"/>
</dbReference>
<gene>
    <name evidence="2" type="ORF">BDV96DRAFT_593865</name>
</gene>
<sequence>MYDTMISYRSHHDKHLTELEVSSGILLGKNPRGTAKAQRDAIQEAIEHFNEHTTFTIDRILYGDGEDRKQEETLPRAVACFKVALETEGWERNEQLQSFKYVAAAVCLEQLWFHGGEKLKRL</sequence>
<dbReference type="AlphaFoldDB" id="A0A6A5ZQE0"/>
<dbReference type="InterPro" id="IPR058752">
    <property type="entry name" value="RDRP_C_head"/>
</dbReference>
<dbReference type="Proteomes" id="UP000799770">
    <property type="component" value="Unassembled WGS sequence"/>
</dbReference>
<evidence type="ECO:0000313" key="3">
    <source>
        <dbReference type="Proteomes" id="UP000799770"/>
    </source>
</evidence>